<dbReference type="HAMAP" id="MF_01071">
    <property type="entry name" value="UPF0266"/>
    <property type="match status" value="1"/>
</dbReference>
<keyword evidence="5 7" id="KW-1133">Transmembrane helix</keyword>
<name>A0A4R1KMG5_9PAST</name>
<dbReference type="InterPro" id="IPR009328">
    <property type="entry name" value="DUF986"/>
</dbReference>
<dbReference type="PIRSF" id="PIRSF020687">
    <property type="entry name" value="UCP020687"/>
    <property type="match status" value="1"/>
</dbReference>
<comment type="subcellular location">
    <subcellularLocation>
        <location evidence="1 7">Cell membrane</location>
        <topology evidence="1 7">Multi-pass membrane protein</topology>
    </subcellularLocation>
</comment>
<dbReference type="EMBL" id="SMGJ01000011">
    <property type="protein sequence ID" value="TCK64969.1"/>
    <property type="molecule type" value="Genomic_DNA"/>
</dbReference>
<evidence type="ECO:0000313" key="8">
    <source>
        <dbReference type="EMBL" id="TCK64969.1"/>
    </source>
</evidence>
<keyword evidence="4 7" id="KW-0812">Transmembrane</keyword>
<dbReference type="Proteomes" id="UP000295496">
    <property type="component" value="Unassembled WGS sequence"/>
</dbReference>
<evidence type="ECO:0000256" key="3">
    <source>
        <dbReference type="ARBA" id="ARBA00022475"/>
    </source>
</evidence>
<dbReference type="Pfam" id="PF06173">
    <property type="entry name" value="DUF986"/>
    <property type="match status" value="1"/>
</dbReference>
<dbReference type="RefSeq" id="WP_132302906.1">
    <property type="nucleotide sequence ID" value="NZ_CP170642.1"/>
</dbReference>
<gene>
    <name evidence="8" type="ORF">EV692_2354</name>
</gene>
<dbReference type="GO" id="GO:0005886">
    <property type="term" value="C:plasma membrane"/>
    <property type="evidence" value="ECO:0007669"/>
    <property type="project" value="UniProtKB-SubCell"/>
</dbReference>
<evidence type="ECO:0000313" key="9">
    <source>
        <dbReference type="Proteomes" id="UP000295496"/>
    </source>
</evidence>
<keyword evidence="3 7" id="KW-1003">Cell membrane</keyword>
<feature type="transmembrane region" description="Helical" evidence="7">
    <location>
        <begin position="43"/>
        <end position="61"/>
    </location>
</feature>
<reference evidence="8 9" key="1">
    <citation type="submission" date="2019-03" db="EMBL/GenBank/DDBJ databases">
        <title>Genomic Encyclopedia of Type Strains, Phase IV (KMG-IV): sequencing the most valuable type-strain genomes for metagenomic binning, comparative biology and taxonomic classification.</title>
        <authorList>
            <person name="Goeker M."/>
        </authorList>
    </citation>
    <scope>NUCLEOTIDE SEQUENCE [LARGE SCALE GENOMIC DNA]</scope>
    <source>
        <strain evidence="8 9">DSM 10053</strain>
    </source>
</reference>
<accession>A0A4R1KMG5</accession>
<dbReference type="NCBIfam" id="NF002791">
    <property type="entry name" value="PRK02913.1"/>
    <property type="match status" value="1"/>
</dbReference>
<evidence type="ECO:0000256" key="6">
    <source>
        <dbReference type="ARBA" id="ARBA00023136"/>
    </source>
</evidence>
<keyword evidence="9" id="KW-1185">Reference proteome</keyword>
<organism evidence="8 9">
    <name type="scientific">Lonepinella koalarum</name>
    <dbReference type="NCBI Taxonomy" id="53417"/>
    <lineage>
        <taxon>Bacteria</taxon>
        <taxon>Pseudomonadati</taxon>
        <taxon>Pseudomonadota</taxon>
        <taxon>Gammaproteobacteria</taxon>
        <taxon>Pasteurellales</taxon>
        <taxon>Pasteurellaceae</taxon>
        <taxon>Lonepinella</taxon>
    </lineage>
</organism>
<protein>
    <recommendedName>
        <fullName evidence="7">UPF0266 membrane protein EV692_2354</fullName>
    </recommendedName>
</protein>
<proteinExistence type="inferred from homology"/>
<comment type="similarity">
    <text evidence="2 7">Belongs to the UPF0266 family.</text>
</comment>
<evidence type="ECO:0000256" key="4">
    <source>
        <dbReference type="ARBA" id="ARBA00022692"/>
    </source>
</evidence>
<evidence type="ECO:0000256" key="7">
    <source>
        <dbReference type="HAMAP-Rule" id="MF_01071"/>
    </source>
</evidence>
<sequence length="157" mass="18317">MTNSILILCILTFFAYAFYEQFGLDKRKGNTLLKVRLKKRTKLDSLIFMALIGIIIWQTEGKIAPDTLYLLAFLILLSLYMAFFRSPMLILKPNGFFFENFFIEFTKIQQINLADDFKLVFDLTNGKRLVAQLTEPSDVEKVVQFFGGYKQEQQDKK</sequence>
<evidence type="ECO:0000256" key="1">
    <source>
        <dbReference type="ARBA" id="ARBA00004651"/>
    </source>
</evidence>
<evidence type="ECO:0000256" key="5">
    <source>
        <dbReference type="ARBA" id="ARBA00022989"/>
    </source>
</evidence>
<comment type="caution">
    <text evidence="8">The sequence shown here is derived from an EMBL/GenBank/DDBJ whole genome shotgun (WGS) entry which is preliminary data.</text>
</comment>
<keyword evidence="6 7" id="KW-0472">Membrane</keyword>
<feature type="transmembrane region" description="Helical" evidence="7">
    <location>
        <begin position="67"/>
        <end position="84"/>
    </location>
</feature>
<feature type="transmembrane region" description="Helical" evidence="7">
    <location>
        <begin position="5"/>
        <end position="22"/>
    </location>
</feature>
<evidence type="ECO:0000256" key="2">
    <source>
        <dbReference type="ARBA" id="ARBA00009962"/>
    </source>
</evidence>
<dbReference type="AlphaFoldDB" id="A0A4R1KMG5"/>